<gene>
    <name evidence="10" type="ORF">DCC81_09750</name>
</gene>
<sequence>MHIRYSLFTLPLFITLAAQGQTSKPFTLTASIPGLADRYVYMSYPKGPDTYGTDSVMAKHGKFVFKGNVPQPVEARLYLDKQEAMYGKGDLGSVFLEPAALQLKGTDGTLKNAKLTGSKAQQDQDVLTAMNADVQARLKPHSDSFNTLNEEYIAAIHAKKSEAELKPYKETLEGIKERMEPYYEEMQRNTRTFIDKHPDSYVSVQNLRWLVSVLTLPEAEAAFNKLTPRIRASMDGKSVAKELHDLKMGSPGAVAYVFSRADINGKIVNLADYKGKYVMLDFWASWCVPCRKGNPHLKSLYMAYKDKGFEIIGVSDDDSNPAAWKKAVDQDGIGIWRHVLRGLDMKKRDKHLPNPEDISDHFGIHSLPTKILIGPDGKIIGRYGGGGEDDDAMDKKLKELLGA</sequence>
<dbReference type="OrthoDB" id="750178at2"/>
<keyword evidence="5" id="KW-0560">Oxidoreductase</keyword>
<evidence type="ECO:0000313" key="10">
    <source>
        <dbReference type="EMBL" id="PUZ29701.1"/>
    </source>
</evidence>
<dbReference type="GO" id="GO:0030313">
    <property type="term" value="C:cell envelope"/>
    <property type="evidence" value="ECO:0007669"/>
    <property type="project" value="UniProtKB-SubCell"/>
</dbReference>
<dbReference type="GO" id="GO:0017004">
    <property type="term" value="P:cytochrome complex assembly"/>
    <property type="evidence" value="ECO:0007669"/>
    <property type="project" value="UniProtKB-KW"/>
</dbReference>
<feature type="signal peptide" evidence="8">
    <location>
        <begin position="1"/>
        <end position="20"/>
    </location>
</feature>
<comment type="similarity">
    <text evidence="2">Belongs to the glutathione peroxidase family.</text>
</comment>
<evidence type="ECO:0000256" key="6">
    <source>
        <dbReference type="ARBA" id="ARBA00023157"/>
    </source>
</evidence>
<evidence type="ECO:0000313" key="11">
    <source>
        <dbReference type="Proteomes" id="UP000244450"/>
    </source>
</evidence>
<keyword evidence="11" id="KW-1185">Reference proteome</keyword>
<feature type="domain" description="Thioredoxin" evidence="9">
    <location>
        <begin position="249"/>
        <end position="402"/>
    </location>
</feature>
<dbReference type="InterPro" id="IPR050553">
    <property type="entry name" value="Thioredoxin_ResA/DsbE_sf"/>
</dbReference>
<dbReference type="GO" id="GO:0004601">
    <property type="term" value="F:peroxidase activity"/>
    <property type="evidence" value="ECO:0007669"/>
    <property type="project" value="UniProtKB-KW"/>
</dbReference>
<evidence type="ECO:0000256" key="7">
    <source>
        <dbReference type="ARBA" id="ARBA00023284"/>
    </source>
</evidence>
<comment type="subcellular location">
    <subcellularLocation>
        <location evidence="1">Cell envelope</location>
    </subcellularLocation>
</comment>
<dbReference type="Proteomes" id="UP000244450">
    <property type="component" value="Unassembled WGS sequence"/>
</dbReference>
<dbReference type="GO" id="GO:0006979">
    <property type="term" value="P:response to oxidative stress"/>
    <property type="evidence" value="ECO:0007669"/>
    <property type="project" value="InterPro"/>
</dbReference>
<organism evidence="10 11">
    <name type="scientific">Chitinophaga parva</name>
    <dbReference type="NCBI Taxonomy" id="2169414"/>
    <lineage>
        <taxon>Bacteria</taxon>
        <taxon>Pseudomonadati</taxon>
        <taxon>Bacteroidota</taxon>
        <taxon>Chitinophagia</taxon>
        <taxon>Chitinophagales</taxon>
        <taxon>Chitinophagaceae</taxon>
        <taxon>Chitinophaga</taxon>
    </lineage>
</organism>
<evidence type="ECO:0000256" key="8">
    <source>
        <dbReference type="SAM" id="SignalP"/>
    </source>
</evidence>
<keyword evidence="7" id="KW-0676">Redox-active center</keyword>
<dbReference type="CDD" id="cd02966">
    <property type="entry name" value="TlpA_like_family"/>
    <property type="match status" value="1"/>
</dbReference>
<keyword evidence="3" id="KW-0575">Peroxidase</keyword>
<dbReference type="InterPro" id="IPR000866">
    <property type="entry name" value="AhpC/TSA"/>
</dbReference>
<dbReference type="InterPro" id="IPR025380">
    <property type="entry name" value="DUF4369"/>
</dbReference>
<comment type="caution">
    <text evidence="10">The sequence shown here is derived from an EMBL/GenBank/DDBJ whole genome shotgun (WGS) entry which is preliminary data.</text>
</comment>
<dbReference type="PROSITE" id="PS51352">
    <property type="entry name" value="THIOREDOXIN_2"/>
    <property type="match status" value="1"/>
</dbReference>
<keyword evidence="8" id="KW-0732">Signal</keyword>
<dbReference type="RefSeq" id="WP_108686338.1">
    <property type="nucleotide sequence ID" value="NZ_QCYK01000001.1"/>
</dbReference>
<name>A0A2T7BPZ9_9BACT</name>
<dbReference type="PROSITE" id="PS51355">
    <property type="entry name" value="GLUTATHIONE_PEROXID_3"/>
    <property type="match status" value="1"/>
</dbReference>
<dbReference type="Pfam" id="PF00578">
    <property type="entry name" value="AhpC-TSA"/>
    <property type="match status" value="1"/>
</dbReference>
<evidence type="ECO:0000259" key="9">
    <source>
        <dbReference type="PROSITE" id="PS51352"/>
    </source>
</evidence>
<protein>
    <submittedName>
        <fullName evidence="10">Thioredoxin</fullName>
    </submittedName>
</protein>
<dbReference type="PANTHER" id="PTHR42852:SF6">
    <property type="entry name" value="THIOL:DISULFIDE INTERCHANGE PROTEIN DSBE"/>
    <property type="match status" value="1"/>
</dbReference>
<evidence type="ECO:0000256" key="3">
    <source>
        <dbReference type="ARBA" id="ARBA00022559"/>
    </source>
</evidence>
<evidence type="ECO:0000256" key="4">
    <source>
        <dbReference type="ARBA" id="ARBA00022748"/>
    </source>
</evidence>
<dbReference type="SUPFAM" id="SSF52833">
    <property type="entry name" value="Thioredoxin-like"/>
    <property type="match status" value="1"/>
</dbReference>
<dbReference type="InterPro" id="IPR036249">
    <property type="entry name" value="Thioredoxin-like_sf"/>
</dbReference>
<dbReference type="AlphaFoldDB" id="A0A2T7BPZ9"/>
<evidence type="ECO:0000256" key="2">
    <source>
        <dbReference type="ARBA" id="ARBA00006926"/>
    </source>
</evidence>
<feature type="chain" id="PRO_5015438878" evidence="8">
    <location>
        <begin position="21"/>
        <end position="403"/>
    </location>
</feature>
<dbReference type="EMBL" id="QCYK01000001">
    <property type="protein sequence ID" value="PUZ29701.1"/>
    <property type="molecule type" value="Genomic_DNA"/>
</dbReference>
<proteinExistence type="inferred from homology"/>
<dbReference type="Pfam" id="PF14289">
    <property type="entry name" value="DUF4369"/>
    <property type="match status" value="1"/>
</dbReference>
<evidence type="ECO:0000256" key="5">
    <source>
        <dbReference type="ARBA" id="ARBA00023002"/>
    </source>
</evidence>
<reference evidence="10 11" key="1">
    <citation type="submission" date="2018-04" db="EMBL/GenBank/DDBJ databases">
        <title>Chitinophaga fuyangensis sp. nov., isolated from soil in a chemical factory.</title>
        <authorList>
            <person name="Chen K."/>
        </authorList>
    </citation>
    <scope>NUCLEOTIDE SEQUENCE [LARGE SCALE GENOMIC DNA]</scope>
    <source>
        <strain evidence="10 11">LY-1</strain>
    </source>
</reference>
<dbReference type="PROSITE" id="PS00194">
    <property type="entry name" value="THIOREDOXIN_1"/>
    <property type="match status" value="1"/>
</dbReference>
<dbReference type="Gene3D" id="3.40.30.10">
    <property type="entry name" value="Glutaredoxin"/>
    <property type="match status" value="1"/>
</dbReference>
<dbReference type="InterPro" id="IPR013766">
    <property type="entry name" value="Thioredoxin_domain"/>
</dbReference>
<dbReference type="InterPro" id="IPR000889">
    <property type="entry name" value="Glutathione_peroxidase"/>
</dbReference>
<dbReference type="InterPro" id="IPR017937">
    <property type="entry name" value="Thioredoxin_CS"/>
</dbReference>
<keyword evidence="6" id="KW-1015">Disulfide bond</keyword>
<keyword evidence="4" id="KW-0201">Cytochrome c-type biogenesis</keyword>
<accession>A0A2T7BPZ9</accession>
<dbReference type="PANTHER" id="PTHR42852">
    <property type="entry name" value="THIOL:DISULFIDE INTERCHANGE PROTEIN DSBE"/>
    <property type="match status" value="1"/>
</dbReference>
<evidence type="ECO:0000256" key="1">
    <source>
        <dbReference type="ARBA" id="ARBA00004196"/>
    </source>
</evidence>